<dbReference type="EMBL" id="CP047226">
    <property type="protein sequence ID" value="QHG10203.1"/>
    <property type="molecule type" value="Genomic_DNA"/>
</dbReference>
<gene>
    <name evidence="2" type="ORF">GSF12_10150</name>
</gene>
<evidence type="ECO:0000313" key="2">
    <source>
        <dbReference type="EMBL" id="QHG10203.1"/>
    </source>
</evidence>
<evidence type="ECO:0000256" key="1">
    <source>
        <dbReference type="SAM" id="Phobius"/>
    </source>
</evidence>
<dbReference type="AlphaFoldDB" id="A0A6P1KJT8"/>
<proteinExistence type="predicted"/>
<feature type="transmembrane region" description="Helical" evidence="1">
    <location>
        <begin position="20"/>
        <end position="38"/>
    </location>
</feature>
<keyword evidence="1" id="KW-0472">Membrane</keyword>
<keyword evidence="1" id="KW-0812">Transmembrane</keyword>
<keyword evidence="1" id="KW-1133">Transmembrane helix</keyword>
<feature type="transmembrane region" description="Helical" evidence="1">
    <location>
        <begin position="45"/>
        <end position="64"/>
    </location>
</feature>
<reference evidence="2" key="1">
    <citation type="journal article" date="2020" name="Microbiol. Resour. Announc.">
        <title>Complete Genome Sequence of Moraxella osloensis Strain YV1, Isolated from an Australian Wastewater Treatment Plant.</title>
        <authorList>
            <person name="Batinovic S."/>
            <person name="Rice D.T.F."/>
            <person name="Seviour R.J."/>
            <person name="Petrovski S."/>
        </authorList>
    </citation>
    <scope>NUCLEOTIDE SEQUENCE</scope>
    <source>
        <strain evidence="2">YV1</strain>
    </source>
</reference>
<accession>A0A6P1KJT8</accession>
<name>A0A6P1KJT8_FAUOS</name>
<organism evidence="2">
    <name type="scientific">Faucicola osloensis</name>
    <name type="common">Moraxella osloensis</name>
    <dbReference type="NCBI Taxonomy" id="34062"/>
    <lineage>
        <taxon>Bacteria</taxon>
        <taxon>Pseudomonadati</taxon>
        <taxon>Pseudomonadota</taxon>
        <taxon>Gammaproteobacteria</taxon>
        <taxon>Moraxellales</taxon>
        <taxon>Moraxellaceae</taxon>
        <taxon>Faucicola</taxon>
    </lineage>
</organism>
<sequence>MRSTMLISASVLLAATSLTSNWLFLIVLVTVGMLAIAFTPYRFVLGYFMLGMVYWISVEGLHWAVITLSSLTGTDAYVAAIGVSMIPIVIALNGKPKFNKAANQAATNQAMLKSSVQMSAGHRPVVLEKDTDFHQNFVRHASVFDSKH</sequence>
<dbReference type="NCBIfam" id="NF045538">
    <property type="entry name" value="AciT"/>
    <property type="match status" value="1"/>
</dbReference>
<feature type="transmembrane region" description="Helical" evidence="1">
    <location>
        <begin position="76"/>
        <end position="94"/>
    </location>
</feature>
<dbReference type="InterPro" id="IPR053771">
    <property type="entry name" value="AciT"/>
</dbReference>
<protein>
    <submittedName>
        <fullName evidence="2">Uncharacterized protein</fullName>
    </submittedName>
</protein>